<dbReference type="InterPro" id="IPR000843">
    <property type="entry name" value="HTH_LacI"/>
</dbReference>
<dbReference type="STRING" id="180332.GCA_000797495_05076"/>
<dbReference type="SUPFAM" id="SSF47413">
    <property type="entry name" value="lambda repressor-like DNA-binding domains"/>
    <property type="match status" value="1"/>
</dbReference>
<sequence>METITIKDIAKLCGVGVSTVSRAMNNHPDINEETKQKIMEVIKDYHYVPNNSARNLKRADAKAIAVLIKGITNPFFSKMIKIFEQEIQEKKYTFVLQHVDDHQDEVDVAIRLEKEKRLNGIVFLGGHFSHSREKLEQIPVPFVLSTIGLRDQSGSEKYSSVYVDDVKESAKMVSYLIEQGHRKIAIIASGEDDESIGRLRLEGYRRALEEHGIEYDESYVARMKDDVDSYSMENGYAVTKELLESGKDFTAIFAISDSIAIGCCKAIFDAGKSVPENYSVAGFDGLEMAAYYHPSVTTIKQPVEEMAEATIKMLFDVILNGAREQQRVFDGELIEGKSVKRIV</sequence>
<dbReference type="OrthoDB" id="9775106at2"/>
<evidence type="ECO:0000256" key="2">
    <source>
        <dbReference type="ARBA" id="ARBA00023125"/>
    </source>
</evidence>
<dbReference type="Gene3D" id="3.40.50.2300">
    <property type="match status" value="2"/>
</dbReference>
<organism evidence="5 6">
    <name type="scientific">Robinsoniella peoriensis</name>
    <dbReference type="NCBI Taxonomy" id="180332"/>
    <lineage>
        <taxon>Bacteria</taxon>
        <taxon>Bacillati</taxon>
        <taxon>Bacillota</taxon>
        <taxon>Clostridia</taxon>
        <taxon>Lachnospirales</taxon>
        <taxon>Lachnospiraceae</taxon>
        <taxon>Robinsoniella</taxon>
    </lineage>
</organism>
<accession>A0A4U8Q3G8</accession>
<dbReference type="GO" id="GO:0003700">
    <property type="term" value="F:DNA-binding transcription factor activity"/>
    <property type="evidence" value="ECO:0007669"/>
    <property type="project" value="TreeGrafter"/>
</dbReference>
<keyword evidence="3" id="KW-0804">Transcription</keyword>
<dbReference type="PANTHER" id="PTHR30146">
    <property type="entry name" value="LACI-RELATED TRANSCRIPTIONAL REPRESSOR"/>
    <property type="match status" value="1"/>
</dbReference>
<evidence type="ECO:0000313" key="5">
    <source>
        <dbReference type="EMBL" id="TLC98753.1"/>
    </source>
</evidence>
<dbReference type="EMBL" id="QGQD01000086">
    <property type="protein sequence ID" value="TLC98753.1"/>
    <property type="molecule type" value="Genomic_DNA"/>
</dbReference>
<evidence type="ECO:0000313" key="6">
    <source>
        <dbReference type="Proteomes" id="UP000306509"/>
    </source>
</evidence>
<keyword evidence="2" id="KW-0238">DNA-binding</keyword>
<dbReference type="CDD" id="cd06267">
    <property type="entry name" value="PBP1_LacI_sugar_binding-like"/>
    <property type="match status" value="1"/>
</dbReference>
<gene>
    <name evidence="5" type="primary">rbsR_7</name>
    <name evidence="5" type="ORF">DSM106044_04504</name>
</gene>
<dbReference type="Pfam" id="PF00356">
    <property type="entry name" value="LacI"/>
    <property type="match status" value="1"/>
</dbReference>
<comment type="caution">
    <text evidence="5">The sequence shown here is derived from an EMBL/GenBank/DDBJ whole genome shotgun (WGS) entry which is preliminary data.</text>
</comment>
<dbReference type="RefSeq" id="WP_047834370.1">
    <property type="nucleotide sequence ID" value="NZ_CABMJZ010000022.1"/>
</dbReference>
<dbReference type="Proteomes" id="UP000306509">
    <property type="component" value="Unassembled WGS sequence"/>
</dbReference>
<feature type="domain" description="HTH lacI-type" evidence="4">
    <location>
        <begin position="4"/>
        <end position="58"/>
    </location>
</feature>
<name>A0A4U8Q3G8_9FIRM</name>
<dbReference type="InterPro" id="IPR028082">
    <property type="entry name" value="Peripla_BP_I"/>
</dbReference>
<evidence type="ECO:0000256" key="3">
    <source>
        <dbReference type="ARBA" id="ARBA00023163"/>
    </source>
</evidence>
<proteinExistence type="predicted"/>
<dbReference type="Pfam" id="PF13377">
    <property type="entry name" value="Peripla_BP_3"/>
    <property type="match status" value="1"/>
</dbReference>
<dbReference type="PANTHER" id="PTHR30146:SF149">
    <property type="entry name" value="HTH-TYPE TRANSCRIPTIONAL REGULATOR EBGR"/>
    <property type="match status" value="1"/>
</dbReference>
<evidence type="ECO:0000256" key="1">
    <source>
        <dbReference type="ARBA" id="ARBA00023015"/>
    </source>
</evidence>
<dbReference type="CDD" id="cd01392">
    <property type="entry name" value="HTH_LacI"/>
    <property type="match status" value="1"/>
</dbReference>
<protein>
    <submittedName>
        <fullName evidence="5">Ribose operon repressor</fullName>
    </submittedName>
</protein>
<dbReference type="PROSITE" id="PS50932">
    <property type="entry name" value="HTH_LACI_2"/>
    <property type="match status" value="1"/>
</dbReference>
<dbReference type="GO" id="GO:0000976">
    <property type="term" value="F:transcription cis-regulatory region binding"/>
    <property type="evidence" value="ECO:0007669"/>
    <property type="project" value="TreeGrafter"/>
</dbReference>
<dbReference type="Gene3D" id="1.10.260.40">
    <property type="entry name" value="lambda repressor-like DNA-binding domains"/>
    <property type="match status" value="1"/>
</dbReference>
<dbReference type="SUPFAM" id="SSF53822">
    <property type="entry name" value="Periplasmic binding protein-like I"/>
    <property type="match status" value="1"/>
</dbReference>
<dbReference type="InterPro" id="IPR010982">
    <property type="entry name" value="Lambda_DNA-bd_dom_sf"/>
</dbReference>
<dbReference type="SMART" id="SM00354">
    <property type="entry name" value="HTH_LACI"/>
    <property type="match status" value="1"/>
</dbReference>
<keyword evidence="1" id="KW-0805">Transcription regulation</keyword>
<evidence type="ECO:0000259" key="4">
    <source>
        <dbReference type="PROSITE" id="PS50932"/>
    </source>
</evidence>
<dbReference type="AlphaFoldDB" id="A0A4U8Q3G8"/>
<keyword evidence="6" id="KW-1185">Reference proteome</keyword>
<reference evidence="5 6" key="1">
    <citation type="journal article" date="2019" name="Anaerobe">
        <title>Detection of Robinsoniella peoriensis in multiple bone samples of a trauma patient.</title>
        <authorList>
            <person name="Schrottner P."/>
            <person name="Hartwich K."/>
            <person name="Bunk B."/>
            <person name="Schober I."/>
            <person name="Helbig S."/>
            <person name="Rudolph W.W."/>
            <person name="Gunzer F."/>
        </authorList>
    </citation>
    <scope>NUCLEOTIDE SEQUENCE [LARGE SCALE GENOMIC DNA]</scope>
    <source>
        <strain evidence="5 6">DSM 106044</strain>
    </source>
</reference>
<dbReference type="InterPro" id="IPR046335">
    <property type="entry name" value="LacI/GalR-like_sensor"/>
</dbReference>